<protein>
    <submittedName>
        <fullName evidence="1">Esterase</fullName>
    </submittedName>
</protein>
<keyword evidence="2" id="KW-1185">Reference proteome</keyword>
<dbReference type="Gene3D" id="3.40.50.1820">
    <property type="entry name" value="alpha/beta hydrolase"/>
    <property type="match status" value="1"/>
</dbReference>
<dbReference type="PATRIC" id="fig|162209.4.peg.2931"/>
<dbReference type="SUPFAM" id="SSF53474">
    <property type="entry name" value="alpha/beta-Hydrolases"/>
    <property type="match status" value="1"/>
</dbReference>
<dbReference type="Pfam" id="PF00756">
    <property type="entry name" value="Esterase"/>
    <property type="match status" value="1"/>
</dbReference>
<dbReference type="PANTHER" id="PTHR48098:SF6">
    <property type="entry name" value="FERRI-BACILLIBACTIN ESTERASE BESA"/>
    <property type="match status" value="1"/>
</dbReference>
<dbReference type="STRING" id="162209.IJ22_27530"/>
<evidence type="ECO:0000313" key="1">
    <source>
        <dbReference type="EMBL" id="ALS23126.1"/>
    </source>
</evidence>
<dbReference type="InterPro" id="IPR029058">
    <property type="entry name" value="AB_hydrolase_fold"/>
</dbReference>
<dbReference type="AlphaFoldDB" id="A0A0U2VQT7"/>
<dbReference type="InterPro" id="IPR050583">
    <property type="entry name" value="Mycobacterial_A85_antigen"/>
</dbReference>
<reference evidence="2" key="1">
    <citation type="submission" date="2015-12" db="EMBL/GenBank/DDBJ databases">
        <title>Complete genome sequences of two moderately thermophilic Paenibacillus species.</title>
        <authorList>
            <person name="Butler R.III."/>
            <person name="Wang J."/>
            <person name="Stark B.C."/>
            <person name="Pombert J.-F."/>
        </authorList>
    </citation>
    <scope>NUCLEOTIDE SEQUENCE [LARGE SCALE GENOMIC DNA]</scope>
    <source>
        <strain evidence="2">32O-Y</strain>
    </source>
</reference>
<dbReference type="Proteomes" id="UP000061660">
    <property type="component" value="Chromosome"/>
</dbReference>
<accession>A0A0U2VQT7</accession>
<sequence length="252" mass="28485">MKGKIVREKFEGRELLIYLPQTYETDSKKYPVVYVHDLGDVFDPAKSEALYELERMFADGSLLEVILVGVESKNRMDEYTPWFAKALSTPYNYGDFGGKGGEYLSFLANKLKPYMDASYRTAADPEHTAVIGKSLGGLISMYAAYLYPGVFGKIGSISGSYWFEGFVDYMRTHAMDHGKMKIYMDVGSLEGVGKQTVQKDMVPLTGQAHAILRQKGFSEERLTLVTEEGAVHEHSYFCRRFPSALRWLFHAV</sequence>
<reference evidence="1 2" key="2">
    <citation type="journal article" date="2016" name="Genome Announc.">
        <title>Complete Genome Sequences of Two Interactive Moderate Thermophiles, Paenibacillus napthalenovorans 32O-Y and Paenibacillus sp. 32O-W.</title>
        <authorList>
            <person name="Butler R.R.III."/>
            <person name="Wang J."/>
            <person name="Stark B.C."/>
            <person name="Pombert J.F."/>
        </authorList>
    </citation>
    <scope>NUCLEOTIDE SEQUENCE [LARGE SCALE GENOMIC DNA]</scope>
    <source>
        <strain evidence="1 2">32O-Y</strain>
    </source>
</reference>
<proteinExistence type="predicted"/>
<gene>
    <name evidence="1" type="ORF">IJ22_27530</name>
</gene>
<dbReference type="InterPro" id="IPR000801">
    <property type="entry name" value="Esterase-like"/>
</dbReference>
<dbReference type="RefSeq" id="WP_062409177.1">
    <property type="nucleotide sequence ID" value="NZ_BJCS01000004.1"/>
</dbReference>
<dbReference type="OrthoDB" id="9784036at2"/>
<dbReference type="EMBL" id="CP013652">
    <property type="protein sequence ID" value="ALS23126.1"/>
    <property type="molecule type" value="Genomic_DNA"/>
</dbReference>
<organism evidence="1 2">
    <name type="scientific">Paenibacillus naphthalenovorans</name>
    <dbReference type="NCBI Taxonomy" id="162209"/>
    <lineage>
        <taxon>Bacteria</taxon>
        <taxon>Bacillati</taxon>
        <taxon>Bacillota</taxon>
        <taxon>Bacilli</taxon>
        <taxon>Bacillales</taxon>
        <taxon>Paenibacillaceae</taxon>
        <taxon>Paenibacillus</taxon>
    </lineage>
</organism>
<dbReference type="PANTHER" id="PTHR48098">
    <property type="entry name" value="ENTEROCHELIN ESTERASE-RELATED"/>
    <property type="match status" value="1"/>
</dbReference>
<name>A0A0U2VQT7_9BACL</name>
<dbReference type="KEGG" id="pnp:IJ22_27530"/>
<evidence type="ECO:0000313" key="2">
    <source>
        <dbReference type="Proteomes" id="UP000061660"/>
    </source>
</evidence>